<dbReference type="GO" id="GO:0051537">
    <property type="term" value="F:2 iron, 2 sulfur cluster binding"/>
    <property type="evidence" value="ECO:0007669"/>
    <property type="project" value="UniProtKB-KW"/>
</dbReference>
<evidence type="ECO:0000256" key="3">
    <source>
        <dbReference type="ARBA" id="ARBA00023002"/>
    </source>
</evidence>
<keyword evidence="3" id="KW-0560">Oxidoreductase</keyword>
<gene>
    <name evidence="6" type="ORF">MHEC_31210</name>
</gene>
<evidence type="ECO:0000313" key="6">
    <source>
        <dbReference type="EMBL" id="BCO36688.1"/>
    </source>
</evidence>
<dbReference type="EMBL" id="AP024237">
    <property type="protein sequence ID" value="BCO36688.1"/>
    <property type="molecule type" value="Genomic_DNA"/>
</dbReference>
<evidence type="ECO:0000256" key="4">
    <source>
        <dbReference type="ARBA" id="ARBA00023004"/>
    </source>
</evidence>
<dbReference type="AlphaFoldDB" id="A0A7R7TWL2"/>
<dbReference type="InterPro" id="IPR019251">
    <property type="entry name" value="DUF2231_TM"/>
</dbReference>
<proteinExistence type="predicted"/>
<accession>A0A7R7TWL2</accession>
<dbReference type="Gene3D" id="2.102.10.10">
    <property type="entry name" value="Rieske [2Fe-2S] iron-sulphur domain"/>
    <property type="match status" value="1"/>
</dbReference>
<evidence type="ECO:0000256" key="1">
    <source>
        <dbReference type="ARBA" id="ARBA00022714"/>
    </source>
</evidence>
<dbReference type="InterPro" id="IPR017941">
    <property type="entry name" value="Rieske_2Fe-2S"/>
</dbReference>
<dbReference type="GO" id="GO:0016705">
    <property type="term" value="F:oxidoreductase activity, acting on paired donors, with incorporation or reduction of molecular oxygen"/>
    <property type="evidence" value="ECO:0007669"/>
    <property type="project" value="UniProtKB-ARBA"/>
</dbReference>
<sequence>MSYFTPAGCGIVEDIRYRGRHVYRGYGSNQPVKPVYEEKRSLMLQRSPAGQFQNFGSRVLALIGRQKWLDRPSYRFEHMLSYVYNAFGGARDHLTNALNGVWLGHPVHPALASLTSGAIGTTVALDAISVLPGRPASEVRDASRFASRALGLGILANVGSAITGVTDWQHTHQEERRIGLVHGVLNVMATALYLMSWWERRRGRHFRGIAISALGYAITVGSGYMGGALVFESGIGIDQSGKRLRTRDWTAVLPVDSLQDGKPQRVEVDGVGLVLCRNGDGGVSAFGEFCPHLAAPMVDGWVDRGRIVCPWHGSRFDVESGEVLRGPAAAPLPCYQTRINDGMIELRGDGQHALDAAKGVAK</sequence>
<dbReference type="Pfam" id="PF09990">
    <property type="entry name" value="DUF2231"/>
    <property type="match status" value="1"/>
</dbReference>
<dbReference type="PANTHER" id="PTHR21266">
    <property type="entry name" value="IRON-SULFUR DOMAIN CONTAINING PROTEIN"/>
    <property type="match status" value="1"/>
</dbReference>
<dbReference type="PANTHER" id="PTHR21266:SF60">
    <property type="entry name" value="3-KETOSTEROID-9-ALPHA-MONOOXYGENASE, OXYGENASE COMPONENT"/>
    <property type="match status" value="1"/>
</dbReference>
<dbReference type="SUPFAM" id="SSF50022">
    <property type="entry name" value="ISP domain"/>
    <property type="match status" value="1"/>
</dbReference>
<dbReference type="PROSITE" id="PS51296">
    <property type="entry name" value="RIESKE"/>
    <property type="match status" value="1"/>
</dbReference>
<keyword evidence="4" id="KW-0408">Iron</keyword>
<evidence type="ECO:0000256" key="2">
    <source>
        <dbReference type="ARBA" id="ARBA00022723"/>
    </source>
</evidence>
<keyword evidence="2" id="KW-0479">Metal-binding</keyword>
<dbReference type="InterPro" id="IPR036922">
    <property type="entry name" value="Rieske_2Fe-2S_sf"/>
</dbReference>
<dbReference type="CDD" id="cd03467">
    <property type="entry name" value="Rieske"/>
    <property type="match status" value="1"/>
</dbReference>
<evidence type="ECO:0000313" key="7">
    <source>
        <dbReference type="Proteomes" id="UP000595446"/>
    </source>
</evidence>
<protein>
    <submittedName>
        <fullName evidence="6">Uncharacterized protein</fullName>
    </submittedName>
</protein>
<dbReference type="Proteomes" id="UP000595446">
    <property type="component" value="Chromosome"/>
</dbReference>
<dbReference type="InterPro" id="IPR050584">
    <property type="entry name" value="Cholesterol_7-desaturase"/>
</dbReference>
<reference evidence="6 7" key="1">
    <citation type="submission" date="2020-12" db="EMBL/GenBank/DDBJ databases">
        <title>Complete genome sequence of Mycobacterium heckeshornense JCM 15655T, closely related to a pathogenic non-tuberculous mycobacterial species Mycobacterium xenopi.</title>
        <authorList>
            <person name="Yoshida M."/>
            <person name="Fukano H."/>
            <person name="Asakura T."/>
            <person name="Suzuki M."/>
            <person name="Hoshino Y."/>
        </authorList>
    </citation>
    <scope>NUCLEOTIDE SEQUENCE [LARGE SCALE GENOMIC DNA]</scope>
    <source>
        <strain evidence="6 7">JCM 15655</strain>
    </source>
</reference>
<dbReference type="GO" id="GO:0004497">
    <property type="term" value="F:monooxygenase activity"/>
    <property type="evidence" value="ECO:0007669"/>
    <property type="project" value="UniProtKB-ARBA"/>
</dbReference>
<evidence type="ECO:0000256" key="5">
    <source>
        <dbReference type="ARBA" id="ARBA00023014"/>
    </source>
</evidence>
<keyword evidence="5" id="KW-0411">Iron-sulfur</keyword>
<name>A0A7R7TWL2_9MYCO</name>
<keyword evidence="7" id="KW-1185">Reference proteome</keyword>
<organism evidence="6 7">
    <name type="scientific">Mycobacterium heckeshornense</name>
    <dbReference type="NCBI Taxonomy" id="110505"/>
    <lineage>
        <taxon>Bacteria</taxon>
        <taxon>Bacillati</taxon>
        <taxon>Actinomycetota</taxon>
        <taxon>Actinomycetes</taxon>
        <taxon>Mycobacteriales</taxon>
        <taxon>Mycobacteriaceae</taxon>
        <taxon>Mycobacterium</taxon>
    </lineage>
</organism>
<keyword evidence="1" id="KW-0001">2Fe-2S</keyword>
<dbReference type="GO" id="GO:0046872">
    <property type="term" value="F:metal ion binding"/>
    <property type="evidence" value="ECO:0007669"/>
    <property type="project" value="UniProtKB-KW"/>
</dbReference>
<dbReference type="Pfam" id="PF00355">
    <property type="entry name" value="Rieske"/>
    <property type="match status" value="1"/>
</dbReference>